<sequence>MTSFDSQLHPSPPSTAQRPPQLSSRQRRRSSHGDRKEIVGLMPAPELDNNIRLIDPKRDALYNYDPEGQKAAAAARPWARDPNYFKHVRISAVALIKMTMHARSGGDLEVMGLMQGYINDDTFVVTDAFRLPVEGTETRVNAQGEANEYLVEYLDLCRAQGRQENVVGWYHSHPGYGCWLSGIDVETEALQQQFQDPFLAVVIDPDRTINAGKVEIGAFRTYPSSHMSETPSSDVASAAAAAASDGAQAVPLAKAAEFGAHANRYYSLEVSHFKSTLDSHLLELLWHKYWVQTLSQSPLLTNRDFGSKQMLDLSSKIKEATTAFARTRTSQNLLLSTFTGSVGGGGGKVADRAVEKLAQDSNLIATKEKSGLMAGEIKAKLFNDLGRREL</sequence>
<gene>
    <name evidence="12" type="ORF">TPAR_06684</name>
</gene>
<comment type="subunit">
    <text evidence="2">Component of the COP9 signalosome (CSN) complex.</text>
</comment>
<organism evidence="12 13">
    <name type="scientific">Tolypocladium paradoxum</name>
    <dbReference type="NCBI Taxonomy" id="94208"/>
    <lineage>
        <taxon>Eukaryota</taxon>
        <taxon>Fungi</taxon>
        <taxon>Dikarya</taxon>
        <taxon>Ascomycota</taxon>
        <taxon>Pezizomycotina</taxon>
        <taxon>Sordariomycetes</taxon>
        <taxon>Hypocreomycetidae</taxon>
        <taxon>Hypocreales</taxon>
        <taxon>Ophiocordycipitaceae</taxon>
        <taxon>Tolypocladium</taxon>
    </lineage>
</organism>
<evidence type="ECO:0000256" key="5">
    <source>
        <dbReference type="ARBA" id="ARBA00022723"/>
    </source>
</evidence>
<feature type="domain" description="MPN" evidence="11">
    <location>
        <begin position="88"/>
        <end position="225"/>
    </location>
</feature>
<dbReference type="Pfam" id="PF01398">
    <property type="entry name" value="JAB"/>
    <property type="match status" value="1"/>
</dbReference>
<dbReference type="InterPro" id="IPR000555">
    <property type="entry name" value="JAMM/MPN+_dom"/>
</dbReference>
<keyword evidence="7" id="KW-0378">Hydrolase</keyword>
<dbReference type="AlphaFoldDB" id="A0A2S4KSG1"/>
<dbReference type="FunFam" id="3.40.140.10:FF:000003">
    <property type="entry name" value="COP9 signalosome complex subunit 5"/>
    <property type="match status" value="1"/>
</dbReference>
<dbReference type="Proteomes" id="UP000237481">
    <property type="component" value="Unassembled WGS sequence"/>
</dbReference>
<dbReference type="GO" id="GO:0006508">
    <property type="term" value="P:proteolysis"/>
    <property type="evidence" value="ECO:0007669"/>
    <property type="project" value="UniProtKB-KW"/>
</dbReference>
<protein>
    <recommendedName>
        <fullName evidence="3">COP9 signalosome complex subunit 5</fullName>
    </recommendedName>
</protein>
<evidence type="ECO:0000256" key="10">
    <source>
        <dbReference type="SAM" id="MobiDB-lite"/>
    </source>
</evidence>
<proteinExistence type="inferred from homology"/>
<evidence type="ECO:0000313" key="13">
    <source>
        <dbReference type="Proteomes" id="UP000237481"/>
    </source>
</evidence>
<dbReference type="PANTHER" id="PTHR10410">
    <property type="entry name" value="EUKARYOTIC TRANSLATION INITIATION FACTOR 3 -RELATED"/>
    <property type="match status" value="1"/>
</dbReference>
<evidence type="ECO:0000256" key="8">
    <source>
        <dbReference type="ARBA" id="ARBA00022833"/>
    </source>
</evidence>
<dbReference type="STRING" id="94208.A0A2S4KSG1"/>
<dbReference type="SMART" id="SM00232">
    <property type="entry name" value="JAB_MPN"/>
    <property type="match status" value="1"/>
</dbReference>
<evidence type="ECO:0000259" key="11">
    <source>
        <dbReference type="PROSITE" id="PS50249"/>
    </source>
</evidence>
<dbReference type="InterPro" id="IPR050242">
    <property type="entry name" value="JAMM_MPN+_peptidase_M67A"/>
</dbReference>
<evidence type="ECO:0000313" key="12">
    <source>
        <dbReference type="EMBL" id="POR33117.1"/>
    </source>
</evidence>
<dbReference type="EMBL" id="PKSG01000736">
    <property type="protein sequence ID" value="POR33117.1"/>
    <property type="molecule type" value="Genomic_DNA"/>
</dbReference>
<dbReference type="SUPFAM" id="SSF102712">
    <property type="entry name" value="JAB1/MPN domain"/>
    <property type="match status" value="1"/>
</dbReference>
<dbReference type="GO" id="GO:0008180">
    <property type="term" value="C:COP9 signalosome"/>
    <property type="evidence" value="ECO:0007669"/>
    <property type="project" value="UniProtKB-KW"/>
</dbReference>
<dbReference type="CDD" id="cd08069">
    <property type="entry name" value="MPN_RPN11_CSN5"/>
    <property type="match status" value="1"/>
</dbReference>
<evidence type="ECO:0000256" key="6">
    <source>
        <dbReference type="ARBA" id="ARBA00022790"/>
    </source>
</evidence>
<evidence type="ECO:0000256" key="9">
    <source>
        <dbReference type="ARBA" id="ARBA00023049"/>
    </source>
</evidence>
<comment type="similarity">
    <text evidence="1">Belongs to the peptidase M67A family. CSN5 subfamily.</text>
</comment>
<dbReference type="GO" id="GO:0008237">
    <property type="term" value="F:metallopeptidase activity"/>
    <property type="evidence" value="ECO:0007669"/>
    <property type="project" value="UniProtKB-KW"/>
</dbReference>
<keyword evidence="6" id="KW-0736">Signalosome</keyword>
<name>A0A2S4KSG1_9HYPO</name>
<feature type="region of interest" description="Disordered" evidence="10">
    <location>
        <begin position="1"/>
        <end position="37"/>
    </location>
</feature>
<evidence type="ECO:0000256" key="2">
    <source>
        <dbReference type="ARBA" id="ARBA00011098"/>
    </source>
</evidence>
<keyword evidence="5" id="KW-0479">Metal-binding</keyword>
<accession>A0A2S4KSG1</accession>
<dbReference type="GO" id="GO:0046872">
    <property type="term" value="F:metal ion binding"/>
    <property type="evidence" value="ECO:0007669"/>
    <property type="project" value="UniProtKB-KW"/>
</dbReference>
<comment type="caution">
    <text evidence="12">The sequence shown here is derived from an EMBL/GenBank/DDBJ whole genome shotgun (WGS) entry which is preliminary data.</text>
</comment>
<evidence type="ECO:0000256" key="3">
    <source>
        <dbReference type="ARBA" id="ARBA00014880"/>
    </source>
</evidence>
<keyword evidence="9" id="KW-0482">Metalloprotease</keyword>
<evidence type="ECO:0000256" key="4">
    <source>
        <dbReference type="ARBA" id="ARBA00022670"/>
    </source>
</evidence>
<evidence type="ECO:0000256" key="7">
    <source>
        <dbReference type="ARBA" id="ARBA00022801"/>
    </source>
</evidence>
<keyword evidence="13" id="KW-1185">Reference proteome</keyword>
<evidence type="ECO:0000256" key="1">
    <source>
        <dbReference type="ARBA" id="ARBA00006008"/>
    </source>
</evidence>
<reference evidence="12 13" key="1">
    <citation type="submission" date="2018-01" db="EMBL/GenBank/DDBJ databases">
        <title>Harnessing the power of phylogenomics to disentangle the directionality and signatures of interkingdom host jumping in the parasitic fungal genus Tolypocladium.</title>
        <authorList>
            <person name="Quandt C.A."/>
            <person name="Patterson W."/>
            <person name="Spatafora J.W."/>
        </authorList>
    </citation>
    <scope>NUCLEOTIDE SEQUENCE [LARGE SCALE GENOMIC DNA]</scope>
    <source>
        <strain evidence="12 13">NRBC 100945</strain>
    </source>
</reference>
<keyword evidence="8" id="KW-0862">Zinc</keyword>
<keyword evidence="4" id="KW-0645">Protease</keyword>
<dbReference type="Pfam" id="PF18323">
    <property type="entry name" value="CSN5_C"/>
    <property type="match status" value="1"/>
</dbReference>
<dbReference type="InterPro" id="IPR040961">
    <property type="entry name" value="CSN5_C"/>
</dbReference>
<dbReference type="PROSITE" id="PS50249">
    <property type="entry name" value="MPN"/>
    <property type="match status" value="1"/>
</dbReference>
<dbReference type="GO" id="GO:0000338">
    <property type="term" value="P:protein deneddylation"/>
    <property type="evidence" value="ECO:0007669"/>
    <property type="project" value="UniProtKB-ARBA"/>
</dbReference>
<dbReference type="OrthoDB" id="605656at2759"/>
<dbReference type="Gene3D" id="3.40.140.10">
    <property type="entry name" value="Cytidine Deaminase, domain 2"/>
    <property type="match status" value="1"/>
</dbReference>
<dbReference type="InterPro" id="IPR037518">
    <property type="entry name" value="MPN"/>
</dbReference>